<keyword evidence="3" id="KW-1185">Reference proteome</keyword>
<accession>A0ABV1K1P4</accession>
<keyword evidence="1" id="KW-0812">Transmembrane</keyword>
<dbReference type="EMBL" id="JBEDNP010000025">
    <property type="protein sequence ID" value="MEQ3542134.1"/>
    <property type="molecule type" value="Genomic_DNA"/>
</dbReference>
<reference evidence="2 3" key="1">
    <citation type="submission" date="2024-03" db="EMBL/GenBank/DDBJ databases">
        <title>Draft genome sequence of Pseudonocardia tropica JCM 19149.</title>
        <authorList>
            <person name="Butdee W."/>
            <person name="Duangmal K."/>
        </authorList>
    </citation>
    <scope>NUCLEOTIDE SEQUENCE [LARGE SCALE GENOMIC DNA]</scope>
    <source>
        <strain evidence="2 3">JCM 19149</strain>
    </source>
</reference>
<dbReference type="RefSeq" id="WP_345655142.1">
    <property type="nucleotide sequence ID" value="NZ_BAABLY010000115.1"/>
</dbReference>
<feature type="transmembrane region" description="Helical" evidence="1">
    <location>
        <begin position="24"/>
        <end position="47"/>
    </location>
</feature>
<evidence type="ECO:0000313" key="3">
    <source>
        <dbReference type="Proteomes" id="UP001464923"/>
    </source>
</evidence>
<dbReference type="Proteomes" id="UP001464923">
    <property type="component" value="Unassembled WGS sequence"/>
</dbReference>
<comment type="caution">
    <text evidence="2">The sequence shown here is derived from an EMBL/GenBank/DDBJ whole genome shotgun (WGS) entry which is preliminary data.</text>
</comment>
<protein>
    <submittedName>
        <fullName evidence="2">Uncharacterized protein</fullName>
    </submittedName>
</protein>
<sequence length="63" mass="6445">MRSGVRYGALWAGRRDGGWRDTSLVAALAAPVVLPPTLLAAAAWLVYAVVEALAGLAGKGVNP</sequence>
<evidence type="ECO:0000313" key="2">
    <source>
        <dbReference type="EMBL" id="MEQ3542134.1"/>
    </source>
</evidence>
<evidence type="ECO:0000256" key="1">
    <source>
        <dbReference type="SAM" id="Phobius"/>
    </source>
</evidence>
<gene>
    <name evidence="2" type="ORF">WHI96_25295</name>
</gene>
<keyword evidence="1" id="KW-0472">Membrane</keyword>
<organism evidence="2 3">
    <name type="scientific">Pseudonocardia tropica</name>
    <dbReference type="NCBI Taxonomy" id="681289"/>
    <lineage>
        <taxon>Bacteria</taxon>
        <taxon>Bacillati</taxon>
        <taxon>Actinomycetota</taxon>
        <taxon>Actinomycetes</taxon>
        <taxon>Pseudonocardiales</taxon>
        <taxon>Pseudonocardiaceae</taxon>
        <taxon>Pseudonocardia</taxon>
    </lineage>
</organism>
<keyword evidence="1" id="KW-1133">Transmembrane helix</keyword>
<proteinExistence type="predicted"/>
<name>A0ABV1K1P4_9PSEU</name>